<dbReference type="GO" id="GO:0015074">
    <property type="term" value="P:DNA integration"/>
    <property type="evidence" value="ECO:0007669"/>
    <property type="project" value="InterPro"/>
</dbReference>
<dbReference type="PROSITE" id="PS51898">
    <property type="entry name" value="TYR_RECOMBINASE"/>
    <property type="match status" value="1"/>
</dbReference>
<dbReference type="InterPro" id="IPR013762">
    <property type="entry name" value="Integrase-like_cat_sf"/>
</dbReference>
<dbReference type="Gene3D" id="1.10.443.10">
    <property type="entry name" value="Intergrase catalytic core"/>
    <property type="match status" value="1"/>
</dbReference>
<dbReference type="SUPFAM" id="SSF56349">
    <property type="entry name" value="DNA breaking-rejoining enzymes"/>
    <property type="match status" value="1"/>
</dbReference>
<dbReference type="EMBL" id="CP157940">
    <property type="protein sequence ID" value="XBS53248.1"/>
    <property type="molecule type" value="Genomic_DNA"/>
</dbReference>
<evidence type="ECO:0000256" key="1">
    <source>
        <dbReference type="ARBA" id="ARBA00023172"/>
    </source>
</evidence>
<organism evidence="3">
    <name type="scientific">Lacrimispora sp. BS-2</name>
    <dbReference type="NCBI Taxonomy" id="3151850"/>
    <lineage>
        <taxon>Bacteria</taxon>
        <taxon>Bacillati</taxon>
        <taxon>Bacillota</taxon>
        <taxon>Clostridia</taxon>
        <taxon>Lachnospirales</taxon>
        <taxon>Lachnospiraceae</taxon>
        <taxon>Lacrimispora</taxon>
    </lineage>
</organism>
<proteinExistence type="predicted"/>
<dbReference type="InterPro" id="IPR002104">
    <property type="entry name" value="Integrase_catalytic"/>
</dbReference>
<dbReference type="RefSeq" id="WP_349945136.1">
    <property type="nucleotide sequence ID" value="NZ_CP157940.1"/>
</dbReference>
<evidence type="ECO:0000313" key="3">
    <source>
        <dbReference type="EMBL" id="XBS53248.1"/>
    </source>
</evidence>
<name>A0AAU7PLU8_9FIRM</name>
<accession>A0AAU7PLU8</accession>
<gene>
    <name evidence="3" type="ORF">ABFV83_15660</name>
</gene>
<dbReference type="CDD" id="cd00397">
    <property type="entry name" value="DNA_BRE_C"/>
    <property type="match status" value="1"/>
</dbReference>
<dbReference type="InterPro" id="IPR011010">
    <property type="entry name" value="DNA_brk_join_enz"/>
</dbReference>
<dbReference type="GO" id="GO:0006310">
    <property type="term" value="P:DNA recombination"/>
    <property type="evidence" value="ECO:0007669"/>
    <property type="project" value="UniProtKB-KW"/>
</dbReference>
<evidence type="ECO:0000259" key="2">
    <source>
        <dbReference type="PROSITE" id="PS51898"/>
    </source>
</evidence>
<dbReference type="GO" id="GO:0003677">
    <property type="term" value="F:DNA binding"/>
    <property type="evidence" value="ECO:0007669"/>
    <property type="project" value="InterPro"/>
</dbReference>
<feature type="domain" description="Tyr recombinase" evidence="2">
    <location>
        <begin position="1"/>
        <end position="58"/>
    </location>
</feature>
<reference evidence="3" key="1">
    <citation type="submission" date="2024-06" db="EMBL/GenBank/DDBJ databases">
        <title>Lacrimispora cavernae sp. nov., a novel anaerobe isolated from bat guano pile inside a cave.</title>
        <authorList>
            <person name="Miller S.L."/>
            <person name="Lu N."/>
            <person name="King J."/>
            <person name="Sankaranarayanan K."/>
            <person name="Lawson P.A."/>
        </authorList>
    </citation>
    <scope>NUCLEOTIDE SEQUENCE</scope>
    <source>
        <strain evidence="3">BS-2</strain>
    </source>
</reference>
<sequence>MTQNEDFSSHDFCHTFGQRLKDKGAKDNFIMDWMGHASLKTTKIYAKPGPKNLRRTMPECLKTA</sequence>
<protein>
    <submittedName>
        <fullName evidence="3">Site-specific integrase</fullName>
    </submittedName>
</protein>
<keyword evidence="1" id="KW-0233">DNA recombination</keyword>
<dbReference type="Pfam" id="PF00589">
    <property type="entry name" value="Phage_integrase"/>
    <property type="match status" value="1"/>
</dbReference>
<dbReference type="AlphaFoldDB" id="A0AAU7PLU8"/>